<dbReference type="WBParaSite" id="TREG1_109100.1">
    <property type="protein sequence ID" value="TREG1_109100.1"/>
    <property type="gene ID" value="TREG1_109100"/>
</dbReference>
<reference evidence="12" key="2">
    <citation type="submission" date="2023-11" db="UniProtKB">
        <authorList>
            <consortium name="WormBaseParasite"/>
        </authorList>
    </citation>
    <scope>IDENTIFICATION</scope>
</reference>
<evidence type="ECO:0000256" key="7">
    <source>
        <dbReference type="SAM" id="MobiDB-lite"/>
    </source>
</evidence>
<dbReference type="Proteomes" id="UP000050795">
    <property type="component" value="Unassembled WGS sequence"/>
</dbReference>
<evidence type="ECO:0000256" key="2">
    <source>
        <dbReference type="ARBA" id="ARBA00004496"/>
    </source>
</evidence>
<protein>
    <recommendedName>
        <fullName evidence="13">Hydrocephalus-inducing protein</fullName>
    </recommendedName>
</protein>
<name>A0AA85INP2_TRIRE</name>
<feature type="domain" description="HYDIN/VesB/CFA65-like Ig-like" evidence="9">
    <location>
        <begin position="199"/>
        <end position="292"/>
    </location>
</feature>
<dbReference type="Pfam" id="PF22544">
    <property type="entry name" value="HYDIN_VesB_CFA65-like_Ig"/>
    <property type="match status" value="2"/>
</dbReference>
<reference evidence="11" key="1">
    <citation type="submission" date="2022-06" db="EMBL/GenBank/DDBJ databases">
        <authorList>
            <person name="Berger JAMES D."/>
            <person name="Berger JAMES D."/>
        </authorList>
    </citation>
    <scope>NUCLEOTIDE SEQUENCE [LARGE SCALE GENOMIC DNA]</scope>
</reference>
<evidence type="ECO:0000259" key="9">
    <source>
        <dbReference type="Pfam" id="PF22544"/>
    </source>
</evidence>
<feature type="domain" description="HYDIN/VesB/CFA65-like Ig-like" evidence="9">
    <location>
        <begin position="449"/>
        <end position="572"/>
    </location>
</feature>
<dbReference type="PANTHER" id="PTHR23053:SF0">
    <property type="entry name" value="HYDROCEPHALUS-INDUCING PROTEIN HOMOLOG"/>
    <property type="match status" value="1"/>
</dbReference>
<dbReference type="Pfam" id="PF24291">
    <property type="entry name" value="Ig_CFAP65"/>
    <property type="match status" value="1"/>
</dbReference>
<evidence type="ECO:0000256" key="5">
    <source>
        <dbReference type="ARBA" id="ARBA00023273"/>
    </source>
</evidence>
<organism evidence="11 12">
    <name type="scientific">Trichobilharzia regenti</name>
    <name type="common">Nasal bird schistosome</name>
    <dbReference type="NCBI Taxonomy" id="157069"/>
    <lineage>
        <taxon>Eukaryota</taxon>
        <taxon>Metazoa</taxon>
        <taxon>Spiralia</taxon>
        <taxon>Lophotrochozoa</taxon>
        <taxon>Platyhelminthes</taxon>
        <taxon>Trematoda</taxon>
        <taxon>Digenea</taxon>
        <taxon>Strigeidida</taxon>
        <taxon>Schistosomatoidea</taxon>
        <taxon>Schistosomatidae</taxon>
        <taxon>Trichobilharzia</taxon>
    </lineage>
</organism>
<sequence>MSTTDSLVFDFQDIIHLPNNFGNSKCSKKGTIAGNILLNKHNDNIPLKPSEFTYKMSLSSEDLYKQLIYGHVPETLALHDMSLIGDQKVTSFPVDRPLFQPFPSELVFQRFEPGRSYELPLLLRNMDKVSRTAHLIQNDTPYFKIKHLGAHGSKVAAGLSLSYSVVFTPDAHQDYHHDLMCVTDRELFSIPVFCIGPRAVLDLPDEVDFGEVPVKKLCKRVLGIRNIGDGVALVKINIMKPFLVEPVVLKIEPGSLEEIIISFIPENAIDICRKMLIIYDTGEKLKIELRGKGIEALVKLKDDSVKMNDTFIGLQAKSSIFIQNQSSDFISYKWSPFENADEESFVNETLIETFANTGNFEPRMKEKLITWIRKFSEQQIPYPTSIQTAECSPFNIEPIEGRIQPYSLQEFTLHFNPEKVKSYHDIFYCDVEGLTERLSLTIHGEGLGPKIKFSFKCLNMGKLFIGSKHKYELVLSNSGLIDTMFSIQSKNVIPTPEDDVVVNTSEDVDVSNQCVRRFAKYFHFTPDEGLICPGGYQVIQIEFKCDDLLGEFNETFKFVFDGSPTAEEIIFSGTVVGPTFHFNVSSVEFNQVSYGFSEEKTIILHNTSFIPMDFILRVVHDDNVDSKIELLNTIPLNSNDNNKSDESVDTSLIQEQYSYETSDLAAFQITPSNGNLLAMSSINIVIRFSPKCLGCRKYKLIVDVVNVGKEEHWIPIFVEAIRPDVVVTPEYINLTRCIKDKRNKPVNKDTAVGKYSDDDGDSKLQYWTNDTKGIIKASDSIKLPVTFKAKTLGLITTELYIKICGISENPLKIPVRCVGEGPVLHVEQTKLEWGIIPVLQPIIKVLKITNESCIDAVYTTKMLRSDTVFQVEPSTGSIPGYGHIDLNITTYLNDIITFKDQLEIHIEHNTKPLKIELCAIGQGGTIVTQPPMGSTLNLGCQFSVNPMRKQFKVINKGRRQQQLIWSIEGQSLRKSIHTDSQSLTKPETKWTITPHRFEINPGASAEICLEVQCDSPKTIHDKILCHSIIGRSAKYLIKTVDVTIDFITPVIELSTSELFYRVEKGPSDKLSIQFNQFTMTNKVNLILTCSLEICSPFHLYVDGNYTSTMTFQMNPLESKEITVAFNPIYKDDLISRRADELLFIKYAEHPQTDAVRVIGEVHFPNLQFEADITDFGCILNYTEMTKHMIMKNVSPLPVKFRWSLLIGNRANIIFKRQARLTEPYPSAVDETVGSHHVNPDENYEQDKATMKDENVSEDGDIIPLGIEELFDIVPLYGEISPGESITLSCTFFGHADIEASVTALCEVEGGPEYKIELKGSASEINYLIDQTVIDLGFNRMDKPMICEFNIMNTGKVIFDFCINIPQHFPFVKNTETTILVNNDDYGLLKIEPSHGQVNSDQSHSVRLTYISFKPGYFEQEIDVQIAHFQPKRIKLHGVADFAHLNLNLPRAHMVQQTNKKELNIENQSVDEEEEESSHNYYPSVYEFTMQKLMGHLRQEVMKLLELWKKQQNAEMFCLCHTPFSSRSQSLVNSIKNKHLDEIFMHDTMCCITKALKQILSNQYYLVHVIPDNILQMIPDLNLQLDAECEHICRLLNNEIYIKHNNYFEMMTEADQSVKPLLLNNLYLPHYLLDFGVVIMGTCVKQSVYAINTSCEPISFRYDTVSLSKAKQLGFSTNITKIHHLPGYPDYEQVELEFTFDTKQAGQIDESLIQTELIIKVLNGPSIPIWLRANIVKPMLKSHVHTIDFGEVQRGEARLFTIQLHNPSPVSISWYRCIPELQNNKMITESTYPIRMAYKSRRNRLKDKQLRIFEVIPNRGVLEPDDKINIQIQFTPLEEKRYETKILLNIENSDTVLKIHCQGKGLEPQLIFDRVLLQFSPTLPFSSMGSEEIVTVTNPCGYPIEFYSLELDKQVLLEDEILRSLNGYDEYGNLLLPPRKPGDPLPTELIAYYEEQIKLSNSKLSEELEDNTPVENVADEKNIKEIKFSEVSPSSWKETKKSNTTTTTTTTTTNNTSTSESDRNKPDSRSTMSDLFLDNIKREDSKLSNLNIFTSGKQTLDVTPVSLALSRYLGMDSHQEACKSDQLGIAILVNGALESIRQNVINRLAKQYNAIVLNINQIIIEALLTSTSDTACQARQICLDVGEQIIQTKLLEKQKEQQEKEQEEQRQLQLQQQQQLQLQLSDAELKPDSPKELRSDITKDDTIHEVISQNKPLNRLGVTGNKNLAHRRTSNEPGKINDTLPVSPRSNSMFKSKCINFSIFSGQIKSCANSMNDNNNKTPTLVIPPTDQLYTTILPDDIILHLIKERFKQSDCLDHKNIIIDGLESDFTKNSLSTIEILLKCLKDCKYIYTISIKSDYEKYNNVC</sequence>
<evidence type="ECO:0000313" key="12">
    <source>
        <dbReference type="WBParaSite" id="TREG1_109100.1"/>
    </source>
</evidence>
<proteinExistence type="predicted"/>
<dbReference type="GO" id="GO:0003341">
    <property type="term" value="P:cilium movement"/>
    <property type="evidence" value="ECO:0007669"/>
    <property type="project" value="TreeGrafter"/>
</dbReference>
<dbReference type="InterPro" id="IPR033305">
    <property type="entry name" value="Hydin-like"/>
</dbReference>
<keyword evidence="4" id="KW-0969">Cilium</keyword>
<dbReference type="GO" id="GO:0005930">
    <property type="term" value="C:axoneme"/>
    <property type="evidence" value="ECO:0007669"/>
    <property type="project" value="TreeGrafter"/>
</dbReference>
<feature type="coiled-coil region" evidence="6">
    <location>
        <begin position="2149"/>
        <end position="2178"/>
    </location>
</feature>
<feature type="region of interest" description="Disordered" evidence="7">
    <location>
        <begin position="1993"/>
        <end position="2030"/>
    </location>
</feature>
<feature type="domain" description="CFAP65 tenth Ig-like" evidence="10">
    <location>
        <begin position="1788"/>
        <end position="1868"/>
    </location>
</feature>
<evidence type="ECO:0000259" key="10">
    <source>
        <dbReference type="Pfam" id="PF24291"/>
    </source>
</evidence>
<dbReference type="InterPro" id="IPR053879">
    <property type="entry name" value="HYDIN_VesB_CFA65-like_Ig"/>
</dbReference>
<evidence type="ECO:0000256" key="3">
    <source>
        <dbReference type="ARBA" id="ARBA00022490"/>
    </source>
</evidence>
<keyword evidence="3" id="KW-0963">Cytoplasm</keyword>
<evidence type="ECO:0000256" key="4">
    <source>
        <dbReference type="ARBA" id="ARBA00023069"/>
    </source>
</evidence>
<keyword evidence="5" id="KW-0966">Cell projection</keyword>
<feature type="region of interest" description="Disordered" evidence="7">
    <location>
        <begin position="2184"/>
        <end position="2203"/>
    </location>
</feature>
<evidence type="ECO:0000256" key="1">
    <source>
        <dbReference type="ARBA" id="ARBA00004138"/>
    </source>
</evidence>
<evidence type="ECO:0000259" key="8">
    <source>
        <dbReference type="Pfam" id="PF17213"/>
    </source>
</evidence>
<dbReference type="Pfam" id="PF17213">
    <property type="entry name" value="Hydin_ADK"/>
    <property type="match status" value="1"/>
</dbReference>
<comment type="subcellular location">
    <subcellularLocation>
        <location evidence="1">Cell projection</location>
        <location evidence="1">Cilium</location>
    </subcellularLocation>
    <subcellularLocation>
        <location evidence="2">Cytoplasm</location>
    </subcellularLocation>
</comment>
<evidence type="ECO:0000256" key="6">
    <source>
        <dbReference type="SAM" id="Coils"/>
    </source>
</evidence>
<dbReference type="InterPro" id="IPR013783">
    <property type="entry name" value="Ig-like_fold"/>
</dbReference>
<dbReference type="InterPro" id="IPR056305">
    <property type="entry name" value="Ig_CFAP65_10th"/>
</dbReference>
<dbReference type="Gene3D" id="2.60.40.10">
    <property type="entry name" value="Immunoglobulins"/>
    <property type="match status" value="8"/>
</dbReference>
<dbReference type="GO" id="GO:1904158">
    <property type="term" value="P:axonemal central apparatus assembly"/>
    <property type="evidence" value="ECO:0007669"/>
    <property type="project" value="TreeGrafter"/>
</dbReference>
<keyword evidence="11" id="KW-1185">Reference proteome</keyword>
<feature type="compositionally biased region" description="Low complexity" evidence="7">
    <location>
        <begin position="2001"/>
        <end position="2018"/>
    </location>
</feature>
<evidence type="ECO:0000313" key="11">
    <source>
        <dbReference type="Proteomes" id="UP000050795"/>
    </source>
</evidence>
<feature type="compositionally biased region" description="Basic and acidic residues" evidence="7">
    <location>
        <begin position="2186"/>
        <end position="2203"/>
    </location>
</feature>
<dbReference type="PANTHER" id="PTHR23053">
    <property type="entry name" value="DLEC1 DELETED IN LUNG AND ESOPHAGEAL CANCER 1"/>
    <property type="match status" value="1"/>
</dbReference>
<keyword evidence="6" id="KW-0175">Coiled coil</keyword>
<evidence type="ECO:0008006" key="13">
    <source>
        <dbReference type="Google" id="ProtNLM"/>
    </source>
</evidence>
<accession>A0AA85INP2</accession>
<feature type="domain" description="Hydin adenylate kinase-like" evidence="8">
    <location>
        <begin position="2089"/>
        <end position="2203"/>
    </location>
</feature>
<dbReference type="InterPro" id="IPR033768">
    <property type="entry name" value="Hydin_ADK"/>
</dbReference>